<protein>
    <submittedName>
        <fullName evidence="1">Uncharacterized protein</fullName>
    </submittedName>
</protein>
<sequence>MRKVVLISLFILLLWHVLAYVVTSVGTWKQQENDLSKRLSVYRSVDSLVEFYVPLSDSTDNTVLTRITQQGFTHHGQYYAVVSLALNNDTLYIAGLESDNHSFWQDDLLTFLNPHLSTGPETNRKASQLLKLLLKEYSPGSRIVLYFLNLSWRESTAISSAPFMYSTRSEPTYSLPPERVI</sequence>
<comment type="caution">
    <text evidence="1">The sequence shown here is derived from an EMBL/GenBank/DDBJ whole genome shotgun (WGS) entry which is preliminary data.</text>
</comment>
<evidence type="ECO:0000313" key="2">
    <source>
        <dbReference type="Proteomes" id="UP001202180"/>
    </source>
</evidence>
<keyword evidence="2" id="KW-1185">Reference proteome</keyword>
<dbReference type="EMBL" id="JALPRF010000003">
    <property type="protein sequence ID" value="MCK8494463.1"/>
    <property type="molecule type" value="Genomic_DNA"/>
</dbReference>
<name>A0ABT0HQJ7_9BACT</name>
<reference evidence="1 2" key="1">
    <citation type="submission" date="2022-04" db="EMBL/GenBank/DDBJ databases">
        <title>Spirosoma sp. strain RP8 genome sequencing and assembly.</title>
        <authorList>
            <person name="Jung Y."/>
        </authorList>
    </citation>
    <scope>NUCLEOTIDE SEQUENCE [LARGE SCALE GENOMIC DNA]</scope>
    <source>
        <strain evidence="1 2">RP8</strain>
    </source>
</reference>
<dbReference type="Proteomes" id="UP001202180">
    <property type="component" value="Unassembled WGS sequence"/>
</dbReference>
<evidence type="ECO:0000313" key="1">
    <source>
        <dbReference type="EMBL" id="MCK8494463.1"/>
    </source>
</evidence>
<proteinExistence type="predicted"/>
<gene>
    <name evidence="1" type="ORF">M0L20_21520</name>
</gene>
<accession>A0ABT0HQJ7</accession>
<dbReference type="RefSeq" id="WP_248478977.1">
    <property type="nucleotide sequence ID" value="NZ_JALPRF010000003.1"/>
</dbReference>
<organism evidence="1 2">
    <name type="scientific">Spirosoma liriopis</name>
    <dbReference type="NCBI Taxonomy" id="2937440"/>
    <lineage>
        <taxon>Bacteria</taxon>
        <taxon>Pseudomonadati</taxon>
        <taxon>Bacteroidota</taxon>
        <taxon>Cytophagia</taxon>
        <taxon>Cytophagales</taxon>
        <taxon>Cytophagaceae</taxon>
        <taxon>Spirosoma</taxon>
    </lineage>
</organism>